<dbReference type="GO" id="GO:0016301">
    <property type="term" value="F:kinase activity"/>
    <property type="evidence" value="ECO:0007669"/>
    <property type="project" value="UniProtKB-KW"/>
</dbReference>
<dbReference type="InterPro" id="IPR018484">
    <property type="entry name" value="FGGY_N"/>
</dbReference>
<evidence type="ECO:0000313" key="7">
    <source>
        <dbReference type="Proteomes" id="UP000247523"/>
    </source>
</evidence>
<sequence>MGRYYIGFDCGTQSTKTAIYSEDTTCVAEEMIPTNINYPKAGWAEMDADHYLESVRKGIKACLTKSGIDPKDVRAICGDGIICGIVGVNEDGKAITPYIPYLDSRTAQDAKWINENLEPIWIEESGNASVAPFYPPLLARWLIKNHEEFKQSGVKIMNNGPYVLSRLANLKAKDAFIDWATLSGWLIGYKAEEKVWSKEQMNLLEIPMELLPKIVKPWDIVGTLSEEEASLTGLPAGIPIVAGAGDTMQSNLGCGLVETGMAADVAGTAAMFTIMVDGINLELSKNSDLLFSIGTLPDTYFYWGYIRTGGLSLRWFRDNICGREGDNSFYDEIQELAQKVSVGSNGTLFFPYLQGGGGDLENASGCFLNMTTKTDQGEMWRAILESIAYEYLSLVNSLRENGISVDKIIITEGGSKSNLWNQIKADVLEANVFTLKRKEGAVMSNIALAAYAVGDIKDLKDAISKWIEARDTFTPNIQNTKNYQNIFAIQQKLLKENMKDAFLSLAKLNQ</sequence>
<protein>
    <submittedName>
        <fullName evidence="6">Xylulokinase</fullName>
    </submittedName>
</protein>
<evidence type="ECO:0000259" key="5">
    <source>
        <dbReference type="Pfam" id="PF02782"/>
    </source>
</evidence>
<dbReference type="SUPFAM" id="SSF53067">
    <property type="entry name" value="Actin-like ATPase domain"/>
    <property type="match status" value="2"/>
</dbReference>
<dbReference type="PANTHER" id="PTHR43095">
    <property type="entry name" value="SUGAR KINASE"/>
    <property type="match status" value="1"/>
</dbReference>
<dbReference type="GO" id="GO:0005975">
    <property type="term" value="P:carbohydrate metabolic process"/>
    <property type="evidence" value="ECO:0007669"/>
    <property type="project" value="InterPro"/>
</dbReference>
<dbReference type="InterPro" id="IPR018485">
    <property type="entry name" value="FGGY_C"/>
</dbReference>
<feature type="domain" description="Carbohydrate kinase FGGY N-terminal" evidence="4">
    <location>
        <begin position="4"/>
        <end position="253"/>
    </location>
</feature>
<dbReference type="AlphaFoldDB" id="A0A318ETV0"/>
<dbReference type="RefSeq" id="WP_110290470.1">
    <property type="nucleotide sequence ID" value="NZ_QICS01000002.1"/>
</dbReference>
<evidence type="ECO:0000256" key="1">
    <source>
        <dbReference type="ARBA" id="ARBA00009156"/>
    </source>
</evidence>
<dbReference type="InterPro" id="IPR043129">
    <property type="entry name" value="ATPase_NBD"/>
</dbReference>
<dbReference type="Pfam" id="PF00370">
    <property type="entry name" value="FGGY_N"/>
    <property type="match status" value="1"/>
</dbReference>
<dbReference type="PIRSF" id="PIRSF000538">
    <property type="entry name" value="GlpK"/>
    <property type="match status" value="1"/>
</dbReference>
<dbReference type="PANTHER" id="PTHR43095:SF2">
    <property type="entry name" value="GLUCONOKINASE"/>
    <property type="match status" value="1"/>
</dbReference>
<dbReference type="Gene3D" id="3.30.420.40">
    <property type="match status" value="2"/>
</dbReference>
<reference evidence="6 7" key="1">
    <citation type="submission" date="2018-05" db="EMBL/GenBank/DDBJ databases">
        <title>Genomic Encyclopedia of Type Strains, Phase IV (KMG-IV): sequencing the most valuable type-strain genomes for metagenomic binning, comparative biology and taxonomic classification.</title>
        <authorList>
            <person name="Goeker M."/>
        </authorList>
    </citation>
    <scope>NUCLEOTIDE SEQUENCE [LARGE SCALE GENOMIC DNA]</scope>
    <source>
        <strain evidence="6 7">DSM 28816</strain>
    </source>
</reference>
<keyword evidence="2" id="KW-0808">Transferase</keyword>
<dbReference type="Pfam" id="PF02782">
    <property type="entry name" value="FGGY_C"/>
    <property type="match status" value="1"/>
</dbReference>
<proteinExistence type="inferred from homology"/>
<dbReference type="CDD" id="cd00366">
    <property type="entry name" value="ASKHA_NBD_FGGY"/>
    <property type="match status" value="1"/>
</dbReference>
<dbReference type="InterPro" id="IPR050406">
    <property type="entry name" value="FGGY_Carb_Kinase"/>
</dbReference>
<feature type="domain" description="Carbohydrate kinase FGGY C-terminal" evidence="5">
    <location>
        <begin position="296"/>
        <end position="452"/>
    </location>
</feature>
<comment type="caution">
    <text evidence="6">The sequence shown here is derived from an EMBL/GenBank/DDBJ whole genome shotgun (WGS) entry which is preliminary data.</text>
</comment>
<comment type="similarity">
    <text evidence="1">Belongs to the FGGY kinase family.</text>
</comment>
<dbReference type="EMBL" id="QICS01000002">
    <property type="protein sequence ID" value="PXV93339.1"/>
    <property type="molecule type" value="Genomic_DNA"/>
</dbReference>
<name>A0A318ETV0_9FIRM</name>
<evidence type="ECO:0000313" key="6">
    <source>
        <dbReference type="EMBL" id="PXV93339.1"/>
    </source>
</evidence>
<evidence type="ECO:0000256" key="3">
    <source>
        <dbReference type="ARBA" id="ARBA00022777"/>
    </source>
</evidence>
<organism evidence="6 7">
    <name type="scientific">Lachnotalea glycerini</name>
    <dbReference type="NCBI Taxonomy" id="1763509"/>
    <lineage>
        <taxon>Bacteria</taxon>
        <taxon>Bacillati</taxon>
        <taxon>Bacillota</taxon>
        <taxon>Clostridia</taxon>
        <taxon>Lachnospirales</taxon>
        <taxon>Lachnospiraceae</taxon>
        <taxon>Lachnotalea</taxon>
    </lineage>
</organism>
<accession>A0A318ETV0</accession>
<dbReference type="Proteomes" id="UP000247523">
    <property type="component" value="Unassembled WGS sequence"/>
</dbReference>
<evidence type="ECO:0000259" key="4">
    <source>
        <dbReference type="Pfam" id="PF00370"/>
    </source>
</evidence>
<evidence type="ECO:0000256" key="2">
    <source>
        <dbReference type="ARBA" id="ARBA00022679"/>
    </source>
</evidence>
<dbReference type="InterPro" id="IPR000577">
    <property type="entry name" value="Carb_kinase_FGGY"/>
</dbReference>
<keyword evidence="3 6" id="KW-0418">Kinase</keyword>
<gene>
    <name evidence="6" type="ORF">C8E03_102107</name>
</gene>